<gene>
    <name evidence="1" type="ORF">G3480_05315</name>
</gene>
<reference evidence="1 2" key="2">
    <citation type="submission" date="2020-02" db="EMBL/GenBank/DDBJ databases">
        <title>Genome sequences of Thiorhodococcus mannitoliphagus and Thiorhodococcus minor, purple sulfur photosynthetic bacteria in the gammaproteobacterial family, Chromatiaceae.</title>
        <authorList>
            <person name="Aviles F.A."/>
            <person name="Meyer T.E."/>
            <person name="Kyndt J.A."/>
        </authorList>
    </citation>
    <scope>NUCLEOTIDE SEQUENCE [LARGE SCALE GENOMIC DNA]</scope>
    <source>
        <strain evidence="1 2">DSM 18266</strain>
    </source>
</reference>
<comment type="caution">
    <text evidence="1">The sequence shown here is derived from an EMBL/GenBank/DDBJ whole genome shotgun (WGS) entry which is preliminary data.</text>
</comment>
<proteinExistence type="predicted"/>
<keyword evidence="2" id="KW-1185">Reference proteome</keyword>
<dbReference type="AlphaFoldDB" id="A0A6P1DP85"/>
<dbReference type="NCBIfam" id="TIGR03016">
    <property type="entry name" value="pepcterm_hypo_1"/>
    <property type="match status" value="1"/>
</dbReference>
<evidence type="ECO:0000313" key="1">
    <source>
        <dbReference type="EMBL" id="NEX19739.1"/>
    </source>
</evidence>
<dbReference type="InterPro" id="IPR017467">
    <property type="entry name" value="CHP03016_PEP-CTERM"/>
</dbReference>
<reference evidence="2" key="1">
    <citation type="journal article" date="2020" name="Microbiol. Resour. Announc.">
        <title>Draft Genome Sequences of Thiorhodococcus mannitoliphagus and Thiorhodococcus minor, Purple Sulfur Photosynthetic Bacteria in the Gammaproteobacterial Family Chromatiaceae.</title>
        <authorList>
            <person name="Aviles F.A."/>
            <person name="Meyer T.E."/>
            <person name="Kyndt J.A."/>
        </authorList>
    </citation>
    <scope>NUCLEOTIDE SEQUENCE [LARGE SCALE GENOMIC DNA]</scope>
    <source>
        <strain evidence="2">DSM 18266</strain>
    </source>
</reference>
<name>A0A6P1DP85_9GAMM</name>
<evidence type="ECO:0000313" key="2">
    <source>
        <dbReference type="Proteomes" id="UP000471640"/>
    </source>
</evidence>
<sequence>MILASTASHQRMLPWGLGAFSCACLLLLSASVLGADWRLSKQLTVKGTYTDNLNLEDPTANDGAQGDFFIQLTPGFVLQANGRRLDLDVAYSLQSLHYLSYDSEDQLNNRLQANANSELYRDHLFLDMKVTARQELINAQGPTSWDATGPSNNLQTTYSYLVAPYFKNRFGRTAELTLRFEQNGVFYSDEGQDSLGYGTQLDLLSGPILGDLQLGLFAENANVDYQDGPSDRFSRAAGGVGYQIDERWRFDVLGGYEDNNYPSLDRTSGSLWESLLTWTPNVRTKVTAGVGQRYYGWTPRFELSYRRKRSVWTASYQRDLTSARGERANSTVYSFEDAFGEPVTPETGSALDVPLDTATVSSSVYVNNTFTSVVTVQTRRSTLGASLGYGLRQYQDVARDDEETLYARVYWSRRLAARTSLNLGLGWRQTDNNNSTDDTAANLQDSYYFNTGLTRQLSERTYCDLQYSFRDDSDNGAENRITLGLRISWE</sequence>
<dbReference type="Proteomes" id="UP000471640">
    <property type="component" value="Unassembled WGS sequence"/>
</dbReference>
<protein>
    <submittedName>
        <fullName evidence="1">TIGR03016 family PEP-CTERM system-associated outer membrane protein</fullName>
    </submittedName>
</protein>
<accession>A0A6P1DP85</accession>
<dbReference type="EMBL" id="JAAIJR010000014">
    <property type="protein sequence ID" value="NEX19739.1"/>
    <property type="molecule type" value="Genomic_DNA"/>
</dbReference>
<organism evidence="1 2">
    <name type="scientific">Thiorhodococcus mannitoliphagus</name>
    <dbReference type="NCBI Taxonomy" id="329406"/>
    <lineage>
        <taxon>Bacteria</taxon>
        <taxon>Pseudomonadati</taxon>
        <taxon>Pseudomonadota</taxon>
        <taxon>Gammaproteobacteria</taxon>
        <taxon>Chromatiales</taxon>
        <taxon>Chromatiaceae</taxon>
        <taxon>Thiorhodococcus</taxon>
    </lineage>
</organism>